<accession>A0A7W8NHE1</accession>
<name>A0A7W8NHE1_9DEIO</name>
<dbReference type="AlphaFoldDB" id="A0A7W8NHE1"/>
<comment type="caution">
    <text evidence="1">The sequence shown here is derived from an EMBL/GenBank/DDBJ whole genome shotgun (WGS) entry which is preliminary data.</text>
</comment>
<dbReference type="Proteomes" id="UP000552709">
    <property type="component" value="Unassembled WGS sequence"/>
</dbReference>
<dbReference type="EMBL" id="JACHFL010000007">
    <property type="protein sequence ID" value="MBB5363902.1"/>
    <property type="molecule type" value="Genomic_DNA"/>
</dbReference>
<reference evidence="1 2" key="1">
    <citation type="submission" date="2020-08" db="EMBL/GenBank/DDBJ databases">
        <title>Genomic Encyclopedia of Type Strains, Phase IV (KMG-IV): sequencing the most valuable type-strain genomes for metagenomic binning, comparative biology and taxonomic classification.</title>
        <authorList>
            <person name="Goeker M."/>
        </authorList>
    </citation>
    <scope>NUCLEOTIDE SEQUENCE [LARGE SCALE GENOMIC DNA]</scope>
    <source>
        <strain evidence="1 2">DSM 27939</strain>
    </source>
</reference>
<evidence type="ECO:0008006" key="3">
    <source>
        <dbReference type="Google" id="ProtNLM"/>
    </source>
</evidence>
<evidence type="ECO:0000313" key="2">
    <source>
        <dbReference type="Proteomes" id="UP000552709"/>
    </source>
</evidence>
<keyword evidence="2" id="KW-1185">Reference proteome</keyword>
<gene>
    <name evidence="1" type="ORF">HNQ08_003009</name>
</gene>
<evidence type="ECO:0000313" key="1">
    <source>
        <dbReference type="EMBL" id="MBB5363902.1"/>
    </source>
</evidence>
<organism evidence="1 2">
    <name type="scientific">Deinococcus humi</name>
    <dbReference type="NCBI Taxonomy" id="662880"/>
    <lineage>
        <taxon>Bacteria</taxon>
        <taxon>Thermotogati</taxon>
        <taxon>Deinococcota</taxon>
        <taxon>Deinococci</taxon>
        <taxon>Deinococcales</taxon>
        <taxon>Deinococcaceae</taxon>
        <taxon>Deinococcus</taxon>
    </lineage>
</organism>
<dbReference type="RefSeq" id="WP_184133558.1">
    <property type="nucleotide sequence ID" value="NZ_JACHFL010000007.1"/>
</dbReference>
<proteinExistence type="predicted"/>
<protein>
    <recommendedName>
        <fullName evidence="3">Transcriptional regulator</fullName>
    </recommendedName>
</protein>
<sequence>MKFLDVVREVREERQELDRLVSGEQNFTRTHMHSLAAHLKLDPQIFL</sequence>